<name>A0A7C5M1P3_9PROT</name>
<dbReference type="EMBL" id="DRMJ01000001">
    <property type="protein sequence ID" value="HHL41975.1"/>
    <property type="molecule type" value="Genomic_DNA"/>
</dbReference>
<proteinExistence type="predicted"/>
<organism evidence="1">
    <name type="scientific">Hellea balneolensis</name>
    <dbReference type="NCBI Taxonomy" id="287478"/>
    <lineage>
        <taxon>Bacteria</taxon>
        <taxon>Pseudomonadati</taxon>
        <taxon>Pseudomonadota</taxon>
        <taxon>Alphaproteobacteria</taxon>
        <taxon>Maricaulales</taxon>
        <taxon>Robiginitomaculaceae</taxon>
        <taxon>Hellea</taxon>
    </lineage>
</organism>
<comment type="caution">
    <text evidence="1">The sequence shown here is derived from an EMBL/GenBank/DDBJ whole genome shotgun (WGS) entry which is preliminary data.</text>
</comment>
<accession>A0A7C5M1P3</accession>
<reference evidence="1" key="1">
    <citation type="journal article" date="2020" name="mSystems">
        <title>Genome- and Community-Level Interaction Insights into Carbon Utilization and Element Cycling Functions of Hydrothermarchaeota in Hydrothermal Sediment.</title>
        <authorList>
            <person name="Zhou Z."/>
            <person name="Liu Y."/>
            <person name="Xu W."/>
            <person name="Pan J."/>
            <person name="Luo Z.H."/>
            <person name="Li M."/>
        </authorList>
    </citation>
    <scope>NUCLEOTIDE SEQUENCE [LARGE SCALE GENOMIC DNA]</scope>
    <source>
        <strain evidence="1">HyVt-485</strain>
    </source>
</reference>
<dbReference type="AlphaFoldDB" id="A0A7C5M1P3"/>
<protein>
    <recommendedName>
        <fullName evidence="2">TfoX N-terminal domain-containing protein</fullName>
    </recommendedName>
</protein>
<sequence length="102" mass="11415">MGEAKQQFLKAGHGVLNAELSQFFGKPCFKIGGKAFVAFFQDEMVFKLDQPTHGRALALSGAKLFDPSGKGRAMKEWVQVPYEHYELWPSFAQQACLYTSSH</sequence>
<dbReference type="Proteomes" id="UP000885830">
    <property type="component" value="Unassembled WGS sequence"/>
</dbReference>
<evidence type="ECO:0000313" key="1">
    <source>
        <dbReference type="EMBL" id="HHL41975.1"/>
    </source>
</evidence>
<gene>
    <name evidence="1" type="ORF">ENJ42_00005</name>
</gene>
<evidence type="ECO:0008006" key="2">
    <source>
        <dbReference type="Google" id="ProtNLM"/>
    </source>
</evidence>